<evidence type="ECO:0000313" key="2">
    <source>
        <dbReference type="EMBL" id="MDA7424263.1"/>
    </source>
</evidence>
<name>A0ABT4XQP6_9RHOB</name>
<evidence type="ECO:0000313" key="3">
    <source>
        <dbReference type="Proteomes" id="UP001210720"/>
    </source>
</evidence>
<feature type="chain" id="PRO_5045288809" evidence="1">
    <location>
        <begin position="22"/>
        <end position="120"/>
    </location>
</feature>
<gene>
    <name evidence="2" type="ORF">PFY00_05960</name>
</gene>
<accession>A0ABT4XQP6</accession>
<keyword evidence="1" id="KW-0732">Signal</keyword>
<keyword evidence="3" id="KW-1185">Reference proteome</keyword>
<sequence>MRNLQTLAGLLIMTLSANPVAAQTLSCLFTTECLDTEGCQETSYEVTFGAMEDRFLMSGIAGERAFDLLSEEEGHRAFASGASNGAVGLMTLLSDGAATYTEVGLFEGSYAVRYHGSCTQ</sequence>
<dbReference type="RefSeq" id="WP_271431624.1">
    <property type="nucleotide sequence ID" value="NZ_JAQIOY010000002.1"/>
</dbReference>
<comment type="caution">
    <text evidence="2">The sequence shown here is derived from an EMBL/GenBank/DDBJ whole genome shotgun (WGS) entry which is preliminary data.</text>
</comment>
<dbReference type="EMBL" id="JAQIOY010000002">
    <property type="protein sequence ID" value="MDA7424263.1"/>
    <property type="molecule type" value="Genomic_DNA"/>
</dbReference>
<reference evidence="2 3" key="1">
    <citation type="submission" date="2023-01" db="EMBL/GenBank/DDBJ databases">
        <title>Thalassococcus onchidii sp. nov., isolated from a marine invertebrate from the South China Sea.</title>
        <authorList>
            <person name="Xu S."/>
            <person name="Liu Z."/>
            <person name="Xu Y."/>
        </authorList>
    </citation>
    <scope>NUCLEOTIDE SEQUENCE [LARGE SCALE GENOMIC DNA]</scope>
    <source>
        <strain evidence="2 3">KCTC 32084</strain>
    </source>
</reference>
<organism evidence="2 3">
    <name type="scientific">Thalassococcus lentus</name>
    <dbReference type="NCBI Taxonomy" id="1210524"/>
    <lineage>
        <taxon>Bacteria</taxon>
        <taxon>Pseudomonadati</taxon>
        <taxon>Pseudomonadota</taxon>
        <taxon>Alphaproteobacteria</taxon>
        <taxon>Rhodobacterales</taxon>
        <taxon>Roseobacteraceae</taxon>
        <taxon>Thalassococcus</taxon>
    </lineage>
</organism>
<evidence type="ECO:0000256" key="1">
    <source>
        <dbReference type="SAM" id="SignalP"/>
    </source>
</evidence>
<feature type="signal peptide" evidence="1">
    <location>
        <begin position="1"/>
        <end position="21"/>
    </location>
</feature>
<proteinExistence type="predicted"/>
<dbReference type="Proteomes" id="UP001210720">
    <property type="component" value="Unassembled WGS sequence"/>
</dbReference>
<protein>
    <submittedName>
        <fullName evidence="2">Uncharacterized protein</fullName>
    </submittedName>
</protein>